<dbReference type="PRINTS" id="PR00784">
    <property type="entry name" value="MTUNCOUPLING"/>
</dbReference>
<comment type="caution">
    <text evidence="13">The sequence shown here is derived from an EMBL/GenBank/DDBJ whole genome shotgun (WGS) entry which is preliminary data.</text>
</comment>
<dbReference type="Pfam" id="PF00153">
    <property type="entry name" value="Mito_carr"/>
    <property type="match status" value="3"/>
</dbReference>
<comment type="similarity">
    <text evidence="2 12">Belongs to the mitochondrial carrier (TC 2.A.29) family.</text>
</comment>
<evidence type="ECO:0008006" key="15">
    <source>
        <dbReference type="Google" id="ProtNLM"/>
    </source>
</evidence>
<dbReference type="GO" id="GO:0015171">
    <property type="term" value="F:amino acid transmembrane transporter activity"/>
    <property type="evidence" value="ECO:0007669"/>
    <property type="project" value="UniProtKB-ARBA"/>
</dbReference>
<dbReference type="AlphaFoldDB" id="A0AAP0LLD9"/>
<keyword evidence="4 11" id="KW-0812">Transmembrane</keyword>
<gene>
    <name evidence="13" type="ORF">WN944_028185</name>
</gene>
<keyword evidence="8" id="KW-0346">Stress response</keyword>
<protein>
    <recommendedName>
        <fullName evidence="15">Uncoupling protein</fullName>
    </recommendedName>
</protein>
<evidence type="ECO:0000256" key="5">
    <source>
        <dbReference type="ARBA" id="ARBA00022737"/>
    </source>
</evidence>
<feature type="repeat" description="Solcar" evidence="11">
    <location>
        <begin position="214"/>
        <end position="328"/>
    </location>
</feature>
<evidence type="ECO:0000256" key="2">
    <source>
        <dbReference type="ARBA" id="ARBA00006375"/>
    </source>
</evidence>
<organism evidence="13 14">
    <name type="scientific">Citrus x changshan-huyou</name>
    <dbReference type="NCBI Taxonomy" id="2935761"/>
    <lineage>
        <taxon>Eukaryota</taxon>
        <taxon>Viridiplantae</taxon>
        <taxon>Streptophyta</taxon>
        <taxon>Embryophyta</taxon>
        <taxon>Tracheophyta</taxon>
        <taxon>Spermatophyta</taxon>
        <taxon>Magnoliopsida</taxon>
        <taxon>eudicotyledons</taxon>
        <taxon>Gunneridae</taxon>
        <taxon>Pentapetalae</taxon>
        <taxon>rosids</taxon>
        <taxon>malvids</taxon>
        <taxon>Sapindales</taxon>
        <taxon>Rutaceae</taxon>
        <taxon>Aurantioideae</taxon>
        <taxon>Citrus</taxon>
    </lineage>
</organism>
<comment type="subcellular location">
    <subcellularLocation>
        <location evidence="1">Mitochondrion inner membrane</location>
        <topology evidence="1">Multi-pass membrane protein</topology>
    </subcellularLocation>
</comment>
<evidence type="ECO:0000256" key="6">
    <source>
        <dbReference type="ARBA" id="ARBA00022792"/>
    </source>
</evidence>
<keyword evidence="14" id="KW-1185">Reference proteome</keyword>
<dbReference type="Proteomes" id="UP001428341">
    <property type="component" value="Unassembled WGS sequence"/>
</dbReference>
<dbReference type="FunFam" id="1.50.40.10:FF:000019">
    <property type="entry name" value="Mitochondrial uncoupling protein 1"/>
    <property type="match status" value="1"/>
</dbReference>
<evidence type="ECO:0000256" key="4">
    <source>
        <dbReference type="ARBA" id="ARBA00022692"/>
    </source>
</evidence>
<evidence type="ECO:0000256" key="11">
    <source>
        <dbReference type="PROSITE-ProRule" id="PRU00282"/>
    </source>
</evidence>
<evidence type="ECO:0000256" key="9">
    <source>
        <dbReference type="ARBA" id="ARBA00023128"/>
    </source>
</evidence>
<evidence type="ECO:0000313" key="13">
    <source>
        <dbReference type="EMBL" id="KAK9176172.1"/>
    </source>
</evidence>
<evidence type="ECO:0000256" key="7">
    <source>
        <dbReference type="ARBA" id="ARBA00022989"/>
    </source>
</evidence>
<dbReference type="GO" id="GO:0005743">
    <property type="term" value="C:mitochondrial inner membrane"/>
    <property type="evidence" value="ECO:0007669"/>
    <property type="project" value="UniProtKB-SubCell"/>
</dbReference>
<keyword evidence="6" id="KW-0999">Mitochondrion inner membrane</keyword>
<dbReference type="PANTHER" id="PTHR45618">
    <property type="entry name" value="MITOCHONDRIAL DICARBOXYLATE CARRIER-RELATED"/>
    <property type="match status" value="1"/>
</dbReference>
<keyword evidence="10 11" id="KW-0472">Membrane</keyword>
<reference evidence="13 14" key="1">
    <citation type="submission" date="2024-05" db="EMBL/GenBank/DDBJ databases">
        <title>Haplotype-resolved chromosome-level genome assembly of Huyou (Citrus changshanensis).</title>
        <authorList>
            <person name="Miao C."/>
            <person name="Chen W."/>
            <person name="Wu Y."/>
            <person name="Wang L."/>
            <person name="Zhao S."/>
            <person name="Grierson D."/>
            <person name="Xu C."/>
            <person name="Chen K."/>
        </authorList>
    </citation>
    <scope>NUCLEOTIDE SEQUENCE [LARGE SCALE GENOMIC DNA]</scope>
    <source>
        <strain evidence="13">01-14</strain>
        <tissue evidence="13">Leaf</tissue>
    </source>
</reference>
<evidence type="ECO:0000313" key="14">
    <source>
        <dbReference type="Proteomes" id="UP001428341"/>
    </source>
</evidence>
<keyword evidence="3 12" id="KW-0813">Transport</keyword>
<proteinExistence type="inferred from homology"/>
<name>A0AAP0LLD9_9ROSI</name>
<keyword evidence="7" id="KW-1133">Transmembrane helix</keyword>
<keyword evidence="5" id="KW-0677">Repeat</keyword>
<dbReference type="PROSITE" id="PS50920">
    <property type="entry name" value="SOLCAR"/>
    <property type="match status" value="3"/>
</dbReference>
<dbReference type="EMBL" id="JBCGBO010000025">
    <property type="protein sequence ID" value="KAK9176172.1"/>
    <property type="molecule type" value="Genomic_DNA"/>
</dbReference>
<dbReference type="Gene3D" id="1.50.40.10">
    <property type="entry name" value="Mitochondrial carrier domain"/>
    <property type="match status" value="1"/>
</dbReference>
<evidence type="ECO:0000256" key="8">
    <source>
        <dbReference type="ARBA" id="ARBA00023016"/>
    </source>
</evidence>
<dbReference type="SUPFAM" id="SSF103506">
    <property type="entry name" value="Mitochondrial carrier"/>
    <property type="match status" value="1"/>
</dbReference>
<evidence type="ECO:0000256" key="12">
    <source>
        <dbReference type="RuleBase" id="RU000488"/>
    </source>
</evidence>
<evidence type="ECO:0000256" key="10">
    <source>
        <dbReference type="ARBA" id="ARBA00023136"/>
    </source>
</evidence>
<dbReference type="InterPro" id="IPR002067">
    <property type="entry name" value="MCP"/>
</dbReference>
<feature type="repeat" description="Solcar" evidence="11">
    <location>
        <begin position="14"/>
        <end position="104"/>
    </location>
</feature>
<sequence length="336" mass="36636">MSDLKLRPEISFAETFLCSAFAACFAELCTIPLDTAKVRLQLQKKTASGDGVSVSKYRGLMGTVVTIAREEGLWALWNGVIAGLHRQCIYGGLRIGLYDPVKTFLVGSDFVGDIPLYQKIFAALLTGAIAIVVANPTDLVKVRLQAEGKLPSGVPRRYYGALDAYCTIVRQEGLGALWTGLGPNIARNAIVNAAELASYDQVKETILKIPGFTDNIFTHILAGLGAGLFAVCIGSPIDVVGFLSPLLLSAKNNSLAAPNISISLYRLTTKVKSRMMGDSAYKNTVDCFIKTLKYEGFLAFYKGFLPNFSRLGSWNVIMFLTLEQAKKVFIREVYFD</sequence>
<dbReference type="InterPro" id="IPR018108">
    <property type="entry name" value="MCP_transmembrane"/>
</dbReference>
<evidence type="ECO:0000256" key="3">
    <source>
        <dbReference type="ARBA" id="ARBA00022448"/>
    </source>
</evidence>
<feature type="repeat" description="Solcar" evidence="11">
    <location>
        <begin position="114"/>
        <end position="205"/>
    </location>
</feature>
<evidence type="ECO:0000256" key="1">
    <source>
        <dbReference type="ARBA" id="ARBA00004448"/>
    </source>
</evidence>
<dbReference type="InterPro" id="IPR023395">
    <property type="entry name" value="MCP_dom_sf"/>
</dbReference>
<dbReference type="InterPro" id="IPR050391">
    <property type="entry name" value="Mito_Metabolite_Transporter"/>
</dbReference>
<keyword evidence="9" id="KW-0496">Mitochondrion</keyword>
<accession>A0AAP0LLD9</accession>